<dbReference type="PANTHER" id="PTHR43808:SF8">
    <property type="entry name" value="PEPTIDASE M20 DIMERISATION DOMAIN-CONTAINING PROTEIN"/>
    <property type="match status" value="1"/>
</dbReference>
<dbReference type="RefSeq" id="WP_015751067.1">
    <property type="nucleotide sequence ID" value="NC_013223.1"/>
</dbReference>
<dbReference type="Proteomes" id="UP000001052">
    <property type="component" value="Chromosome"/>
</dbReference>
<dbReference type="SUPFAM" id="SSF53187">
    <property type="entry name" value="Zn-dependent exopeptidases"/>
    <property type="match status" value="1"/>
</dbReference>
<dbReference type="KEGG" id="drt:Dret_0612"/>
<evidence type="ECO:0000313" key="3">
    <source>
        <dbReference type="EMBL" id="ACV67909.1"/>
    </source>
</evidence>
<evidence type="ECO:0000313" key="4">
    <source>
        <dbReference type="Proteomes" id="UP000001052"/>
    </source>
</evidence>
<reference evidence="4" key="1">
    <citation type="submission" date="2009-09" db="EMBL/GenBank/DDBJ databases">
        <title>The complete chromosome of Desulfohalobium retbaense DSM 5692.</title>
        <authorList>
            <consortium name="US DOE Joint Genome Institute (JGI-PGF)"/>
            <person name="Lucas S."/>
            <person name="Copeland A."/>
            <person name="Lapidus A."/>
            <person name="Glavina del Rio T."/>
            <person name="Dalin E."/>
            <person name="Tice H."/>
            <person name="Bruce D."/>
            <person name="Goodwin L."/>
            <person name="Pitluck S."/>
            <person name="Kyrpides N."/>
            <person name="Mavromatis K."/>
            <person name="Ivanova N."/>
            <person name="Mikhailova N."/>
            <person name="Munk A.C."/>
            <person name="Brettin T."/>
            <person name="Detter J.C."/>
            <person name="Han C."/>
            <person name="Tapia R."/>
            <person name="Larimer F."/>
            <person name="Land M."/>
            <person name="Hauser L."/>
            <person name="Markowitz V."/>
            <person name="Cheng J.-F."/>
            <person name="Hugenholtz P."/>
            <person name="Woyke T."/>
            <person name="Wu D."/>
            <person name="Spring S."/>
            <person name="Klenk H.-P."/>
            <person name="Eisen J.A."/>
        </authorList>
    </citation>
    <scope>NUCLEOTIDE SEQUENCE [LARGE SCALE GENOMIC DNA]</scope>
    <source>
        <strain evidence="4">DSM 5692</strain>
    </source>
</reference>
<dbReference type="OrthoDB" id="9809784at2"/>
<sequence>MNSCSSQNKITEFDIRGWVKTKLEKLPEWTWVTSFLLEMCSIDTSLKEDVSAVRQNEERTFQCIISSFKPYVSHSHGIEKPAIESAVFSDSYYTWPRYSGTEYKNFDYVYNNRYNLLISQKSNLQKKHRWMLHAHIDTVPPHIPPQIDGSKVFGRGAVDDKAGIAAIGLVLRWLHELRELGFKELPPIDAAFTIDEEAGGNGSLALATSLAETPDTILVLEPTRLLPHPANRGALWFQISIDPESRVGDQALVLVAAEIIMEIQWLGKELRHEGVHPLFCPEHVQTCLGIWGDWGDFPASACSFFEFLFAPDNHLNLNKQDITSKLNEILYNEAQKNGLKIHKGVVRVQPENQSHSGWYRVQVQADSGHMGSMTRDTDALTKSAFLISAIKQKQYGDISWIGHSPLTIEGGQGFTPRHSMQEIQNRLKKAVFKAAKRACNALGYSEEDIQVQVGFDKIHNEAFCSDLEALGTHSMLKSADFLLGLEKPLQSQGWQASCDARIYARQCPDVLTFGPGALEHAHSPDEFVQVEDIFKAAGLILLAMLQEGSC</sequence>
<evidence type="ECO:0000256" key="2">
    <source>
        <dbReference type="ARBA" id="ARBA00022833"/>
    </source>
</evidence>
<evidence type="ECO:0000256" key="1">
    <source>
        <dbReference type="ARBA" id="ARBA00022801"/>
    </source>
</evidence>
<organism evidence="3 4">
    <name type="scientific">Desulfohalobium retbaense (strain ATCC 49708 / DSM 5692 / JCM 16813 / HR100)</name>
    <dbReference type="NCBI Taxonomy" id="485915"/>
    <lineage>
        <taxon>Bacteria</taxon>
        <taxon>Pseudomonadati</taxon>
        <taxon>Thermodesulfobacteriota</taxon>
        <taxon>Desulfovibrionia</taxon>
        <taxon>Desulfovibrionales</taxon>
        <taxon>Desulfohalobiaceae</taxon>
        <taxon>Desulfohalobium</taxon>
    </lineage>
</organism>
<keyword evidence="1" id="KW-0378">Hydrolase</keyword>
<dbReference type="Gene3D" id="3.30.70.360">
    <property type="match status" value="1"/>
</dbReference>
<dbReference type="eggNOG" id="COG0624">
    <property type="taxonomic scope" value="Bacteria"/>
</dbReference>
<dbReference type="PANTHER" id="PTHR43808">
    <property type="entry name" value="ACETYLORNITHINE DEACETYLASE"/>
    <property type="match status" value="1"/>
</dbReference>
<dbReference type="EMBL" id="CP001734">
    <property type="protein sequence ID" value="ACV67909.1"/>
    <property type="molecule type" value="Genomic_DNA"/>
</dbReference>
<keyword evidence="4" id="KW-1185">Reference proteome</keyword>
<dbReference type="GO" id="GO:0016787">
    <property type="term" value="F:hydrolase activity"/>
    <property type="evidence" value="ECO:0007669"/>
    <property type="project" value="InterPro"/>
</dbReference>
<gene>
    <name evidence="3" type="ordered locus">Dret_0612</name>
</gene>
<dbReference type="InterPro" id="IPR050072">
    <property type="entry name" value="Peptidase_M20A"/>
</dbReference>
<name>C8WYZ3_DESRD</name>
<accession>C8WYZ3</accession>
<proteinExistence type="predicted"/>
<reference evidence="3 4" key="2">
    <citation type="journal article" date="2010" name="Stand. Genomic Sci.">
        <title>Complete genome sequence of Desulfohalobium retbaense type strain (HR(100)).</title>
        <authorList>
            <person name="Spring S."/>
            <person name="Nolan M."/>
            <person name="Lapidus A."/>
            <person name="Glavina Del Rio T."/>
            <person name="Copeland A."/>
            <person name="Tice H."/>
            <person name="Cheng J.F."/>
            <person name="Lucas S."/>
            <person name="Land M."/>
            <person name="Chen F."/>
            <person name="Bruce D."/>
            <person name="Goodwin L."/>
            <person name="Pitluck S."/>
            <person name="Ivanova N."/>
            <person name="Mavromatis K."/>
            <person name="Mikhailova N."/>
            <person name="Pati A."/>
            <person name="Chen A."/>
            <person name="Palaniappan K."/>
            <person name="Hauser L."/>
            <person name="Chang Y.J."/>
            <person name="Jeffries C.D."/>
            <person name="Munk C."/>
            <person name="Kiss H."/>
            <person name="Chain P."/>
            <person name="Han C."/>
            <person name="Brettin T."/>
            <person name="Detter J.C."/>
            <person name="Schuler E."/>
            <person name="Goker M."/>
            <person name="Rohde M."/>
            <person name="Bristow J."/>
            <person name="Eisen J.A."/>
            <person name="Markowitz V."/>
            <person name="Hugenholtz P."/>
            <person name="Kyrpides N.C."/>
            <person name="Klenk H.P."/>
        </authorList>
    </citation>
    <scope>NUCLEOTIDE SEQUENCE [LARGE SCALE GENOMIC DNA]</scope>
    <source>
        <strain evidence="3 4">DSM 5692</strain>
    </source>
</reference>
<dbReference type="Pfam" id="PF01546">
    <property type="entry name" value="Peptidase_M20"/>
    <property type="match status" value="1"/>
</dbReference>
<protein>
    <submittedName>
        <fullName evidence="3">Peptidase M20</fullName>
    </submittedName>
</protein>
<dbReference type="STRING" id="485915.Dret_0612"/>
<dbReference type="HOGENOM" id="CLU_494975_0_0_7"/>
<dbReference type="Gene3D" id="3.40.630.10">
    <property type="entry name" value="Zn peptidases"/>
    <property type="match status" value="2"/>
</dbReference>
<dbReference type="AlphaFoldDB" id="C8WYZ3"/>
<keyword evidence="2" id="KW-0862">Zinc</keyword>
<dbReference type="InterPro" id="IPR002933">
    <property type="entry name" value="Peptidase_M20"/>
</dbReference>